<organism evidence="1 2">
    <name type="scientific">Pocillopora damicornis</name>
    <name type="common">Cauliflower coral</name>
    <name type="synonym">Millepora damicornis</name>
    <dbReference type="NCBI Taxonomy" id="46731"/>
    <lineage>
        <taxon>Eukaryota</taxon>
        <taxon>Metazoa</taxon>
        <taxon>Cnidaria</taxon>
        <taxon>Anthozoa</taxon>
        <taxon>Hexacorallia</taxon>
        <taxon>Scleractinia</taxon>
        <taxon>Astrocoeniina</taxon>
        <taxon>Pocilloporidae</taxon>
        <taxon>Pocillopora</taxon>
    </lineage>
</organism>
<dbReference type="EMBL" id="RCHS01003432">
    <property type="protein sequence ID" value="RMX41871.1"/>
    <property type="molecule type" value="Genomic_DNA"/>
</dbReference>
<name>A0A3M6TKP0_POCDA</name>
<evidence type="ECO:0000313" key="1">
    <source>
        <dbReference type="EMBL" id="RMX41871.1"/>
    </source>
</evidence>
<reference evidence="1 2" key="1">
    <citation type="journal article" date="2018" name="Sci. Rep.">
        <title>Comparative analysis of the Pocillopora damicornis genome highlights role of immune system in coral evolution.</title>
        <authorList>
            <person name="Cunning R."/>
            <person name="Bay R.A."/>
            <person name="Gillette P."/>
            <person name="Baker A.C."/>
            <person name="Traylor-Knowles N."/>
        </authorList>
    </citation>
    <scope>NUCLEOTIDE SEQUENCE [LARGE SCALE GENOMIC DNA]</scope>
    <source>
        <strain evidence="1">RSMAS</strain>
        <tissue evidence="1">Whole animal</tissue>
    </source>
</reference>
<sequence>MSSKRVKQKETVEEDFEAFVRHQLSSIMDLHEENSEHTTIKTGTTRFFIVSTTVVSVLVITGNVPVQLSYLTKRRGPPRANNSLMISRATKSLKEV</sequence>
<keyword evidence="2" id="KW-1185">Reference proteome</keyword>
<gene>
    <name evidence="1" type="ORF">pdam_00019626</name>
</gene>
<dbReference type="AlphaFoldDB" id="A0A3M6TKP0"/>
<dbReference type="Proteomes" id="UP000275408">
    <property type="component" value="Unassembled WGS sequence"/>
</dbReference>
<comment type="caution">
    <text evidence="1">The sequence shown here is derived from an EMBL/GenBank/DDBJ whole genome shotgun (WGS) entry which is preliminary data.</text>
</comment>
<accession>A0A3M6TKP0</accession>
<evidence type="ECO:0000313" key="2">
    <source>
        <dbReference type="Proteomes" id="UP000275408"/>
    </source>
</evidence>
<proteinExistence type="predicted"/>
<protein>
    <submittedName>
        <fullName evidence="1">Uncharacterized protein</fullName>
    </submittedName>
</protein>